<keyword evidence="2" id="KW-1185">Reference proteome</keyword>
<dbReference type="AlphaFoldDB" id="A0A0V1MSQ2"/>
<sequence length="102" mass="11827">MIKVRQNLHPTFEHFQAIASRVVETSLKNSFSNTEWPHGRIDLIRRGESMRCEANAFHTSSAHNEHACQFFVLYKMTSFCNKNAENALLDQYDDSFHCFGKS</sequence>
<gene>
    <name evidence="1" type="ORF">T10_7067</name>
</gene>
<dbReference type="Proteomes" id="UP000054843">
    <property type="component" value="Unassembled WGS sequence"/>
</dbReference>
<name>A0A0V1MSQ2_9BILA</name>
<dbReference type="EMBL" id="JYDO01000045">
    <property type="protein sequence ID" value="KRZ74817.1"/>
    <property type="molecule type" value="Genomic_DNA"/>
</dbReference>
<evidence type="ECO:0000313" key="1">
    <source>
        <dbReference type="EMBL" id="KRZ74817.1"/>
    </source>
</evidence>
<evidence type="ECO:0000313" key="2">
    <source>
        <dbReference type="Proteomes" id="UP000054843"/>
    </source>
</evidence>
<comment type="caution">
    <text evidence="1">The sequence shown here is derived from an EMBL/GenBank/DDBJ whole genome shotgun (WGS) entry which is preliminary data.</text>
</comment>
<reference evidence="1 2" key="1">
    <citation type="submission" date="2015-01" db="EMBL/GenBank/DDBJ databases">
        <title>Evolution of Trichinella species and genotypes.</title>
        <authorList>
            <person name="Korhonen P.K."/>
            <person name="Edoardo P."/>
            <person name="Giuseppe L.R."/>
            <person name="Gasser R.B."/>
        </authorList>
    </citation>
    <scope>NUCLEOTIDE SEQUENCE [LARGE SCALE GENOMIC DNA]</scope>
    <source>
        <strain evidence="1">ISS1980</strain>
    </source>
</reference>
<protein>
    <submittedName>
        <fullName evidence="1">Uncharacterized protein</fullName>
    </submittedName>
</protein>
<accession>A0A0V1MSQ2</accession>
<organism evidence="1 2">
    <name type="scientific">Trichinella papuae</name>
    <dbReference type="NCBI Taxonomy" id="268474"/>
    <lineage>
        <taxon>Eukaryota</taxon>
        <taxon>Metazoa</taxon>
        <taxon>Ecdysozoa</taxon>
        <taxon>Nematoda</taxon>
        <taxon>Enoplea</taxon>
        <taxon>Dorylaimia</taxon>
        <taxon>Trichinellida</taxon>
        <taxon>Trichinellidae</taxon>
        <taxon>Trichinella</taxon>
    </lineage>
</organism>
<proteinExistence type="predicted"/>